<dbReference type="EMBL" id="JACHON010000035">
    <property type="protein sequence ID" value="MBB6514382.1"/>
    <property type="molecule type" value="Genomic_DNA"/>
</dbReference>
<dbReference type="AlphaFoldDB" id="A0A841RRD5"/>
<keyword evidence="3" id="KW-1185">Reference proteome</keyword>
<organism evidence="2 3">
    <name type="scientific">Gracilibacillus halotolerans</name>
    <dbReference type="NCBI Taxonomy" id="74386"/>
    <lineage>
        <taxon>Bacteria</taxon>
        <taxon>Bacillati</taxon>
        <taxon>Bacillota</taxon>
        <taxon>Bacilli</taxon>
        <taxon>Bacillales</taxon>
        <taxon>Bacillaceae</taxon>
        <taxon>Gracilibacillus</taxon>
    </lineage>
</organism>
<protein>
    <submittedName>
        <fullName evidence="2">Uncharacterized protein</fullName>
    </submittedName>
</protein>
<name>A0A841RRD5_9BACI</name>
<evidence type="ECO:0000313" key="3">
    <source>
        <dbReference type="Proteomes" id="UP000572212"/>
    </source>
</evidence>
<feature type="region of interest" description="Disordered" evidence="1">
    <location>
        <begin position="476"/>
        <end position="536"/>
    </location>
</feature>
<sequence>MLNEKVKGNKWKFSPINNIEEANFNQTLERFYTMGVNGLVRENIQNSLDGHLPKSDKPVLVKIETGTIQTNDIPGINEVKERIRHLAGHNHYTKETIQHMQSKLDEQEVRYISFEDRNTKGLTGARNGQSGSKKDTWGIYAYQKGVHFEEEDNELEISRGGSHGIGKIASNAASDLHLMYFSNCDADGDQHIGGTVQLIEHEYQNSAYRNTGYFTDIEFTSGAEKTKFYPYENNFHEVFKKDTRGLKIVIPYLREKYDDEKEIIKSICDSFFVAILNERLEVHVNDNEITKETIADYIKNPAYYSQEYAEAKKEFTPLYLDTYLKAEPREITVNNIKKDFHFKLYFTYDERIPRGRVAIIRTVGMKIEDFKVAGNATKPFNAVLIGGLDEDEYLKSLENESHTELSTANFNDPQLKKQAVRFIRNLSKEITKVIDEAVQEHNAVDGKIDTKDILYVAEVQLKKDLQSSMGTVKVNEGKSLVKSSGNERQKERRDKKNKISPQKKEKPKTTKKRDPLKWQKSNEEADVNSEESKERYSAHPEMVQRVILNDKEIIKFDFSKSKQLKKSNSCDIALSIIDGMGKEYNNEFNLRDNYKEILDLNTGKVCDFKNQTIKNVILQNGVVQLQLKLNQTFNRSLKFVYYVEV</sequence>
<feature type="compositionally biased region" description="Basic and acidic residues" evidence="1">
    <location>
        <begin position="485"/>
        <end position="494"/>
    </location>
</feature>
<evidence type="ECO:0000256" key="1">
    <source>
        <dbReference type="SAM" id="MobiDB-lite"/>
    </source>
</evidence>
<comment type="caution">
    <text evidence="2">The sequence shown here is derived from an EMBL/GenBank/DDBJ whole genome shotgun (WGS) entry which is preliminary data.</text>
</comment>
<dbReference type="Proteomes" id="UP000572212">
    <property type="component" value="Unassembled WGS sequence"/>
</dbReference>
<evidence type="ECO:0000313" key="2">
    <source>
        <dbReference type="EMBL" id="MBB6514382.1"/>
    </source>
</evidence>
<proteinExistence type="predicted"/>
<feature type="compositionally biased region" description="Basic and acidic residues" evidence="1">
    <location>
        <begin position="502"/>
        <end position="523"/>
    </location>
</feature>
<accession>A0A841RRD5</accession>
<dbReference type="RefSeq" id="WP_184251229.1">
    <property type="nucleotide sequence ID" value="NZ_BAAACU010000040.1"/>
</dbReference>
<gene>
    <name evidence="2" type="ORF">GGQ92_003207</name>
</gene>
<reference evidence="2 3" key="1">
    <citation type="submission" date="2020-08" db="EMBL/GenBank/DDBJ databases">
        <title>Genomic Encyclopedia of Type Strains, Phase IV (KMG-IV): sequencing the most valuable type-strain genomes for metagenomic binning, comparative biology and taxonomic classification.</title>
        <authorList>
            <person name="Goeker M."/>
        </authorList>
    </citation>
    <scope>NUCLEOTIDE SEQUENCE [LARGE SCALE GENOMIC DNA]</scope>
    <source>
        <strain evidence="2 3">DSM 11805</strain>
    </source>
</reference>